<dbReference type="Proteomes" id="UP000225740">
    <property type="component" value="Unassembled WGS sequence"/>
</dbReference>
<dbReference type="EMBL" id="NIZW01000018">
    <property type="protein sequence ID" value="PHQ33254.1"/>
    <property type="molecule type" value="Genomic_DNA"/>
</dbReference>
<proteinExistence type="predicted"/>
<reference evidence="2 3" key="1">
    <citation type="submission" date="2017-06" db="EMBL/GenBank/DDBJ databases">
        <title>Description of Rhodopirellula bahusiensis sp. nov.</title>
        <authorList>
            <person name="Kizina J."/>
            <person name="Harder J."/>
        </authorList>
    </citation>
    <scope>NUCLEOTIDE SEQUENCE [LARGE SCALE GENOMIC DNA]</scope>
    <source>
        <strain evidence="2 3">SWK21</strain>
    </source>
</reference>
<accession>A0A2G1W2K1</accession>
<organism evidence="2 3">
    <name type="scientific">Rhodopirellula bahusiensis</name>
    <dbReference type="NCBI Taxonomy" id="2014065"/>
    <lineage>
        <taxon>Bacteria</taxon>
        <taxon>Pseudomonadati</taxon>
        <taxon>Planctomycetota</taxon>
        <taxon>Planctomycetia</taxon>
        <taxon>Pirellulales</taxon>
        <taxon>Pirellulaceae</taxon>
        <taxon>Rhodopirellula</taxon>
    </lineage>
</organism>
<dbReference type="AlphaFoldDB" id="A0A2G1W2K1"/>
<name>A0A2G1W2K1_9BACT</name>
<comment type="caution">
    <text evidence="2">The sequence shown here is derived from an EMBL/GenBank/DDBJ whole genome shotgun (WGS) entry which is preliminary data.</text>
</comment>
<evidence type="ECO:0000256" key="1">
    <source>
        <dbReference type="SAM" id="MobiDB-lite"/>
    </source>
</evidence>
<gene>
    <name evidence="2" type="ORF">CEE69_21210</name>
</gene>
<keyword evidence="3" id="KW-1185">Reference proteome</keyword>
<evidence type="ECO:0000313" key="2">
    <source>
        <dbReference type="EMBL" id="PHQ33254.1"/>
    </source>
</evidence>
<feature type="region of interest" description="Disordered" evidence="1">
    <location>
        <begin position="1"/>
        <end position="23"/>
    </location>
</feature>
<protein>
    <submittedName>
        <fullName evidence="2">Uncharacterized protein</fullName>
    </submittedName>
</protein>
<sequence>MEQIEEMGSKITTAFASGKPNDAHGELHEIGHLIECLPELAKKADLSSEQQDTVSEATEALMNAFGELDNTLHGGEEVDVDIVFEKISTQLKTLQPML</sequence>
<evidence type="ECO:0000313" key="3">
    <source>
        <dbReference type="Proteomes" id="UP000225740"/>
    </source>
</evidence>